<keyword evidence="7 12" id="KW-0472">Membrane</keyword>
<evidence type="ECO:0000256" key="5">
    <source>
        <dbReference type="ARBA" id="ARBA00022949"/>
    </source>
</evidence>
<dbReference type="InterPro" id="IPR008664">
    <property type="entry name" value="LISCH7"/>
</dbReference>
<evidence type="ECO:0000256" key="11">
    <source>
        <dbReference type="SAM" id="MobiDB-lite"/>
    </source>
</evidence>
<evidence type="ECO:0000256" key="8">
    <source>
        <dbReference type="ARBA" id="ARBA00023157"/>
    </source>
</evidence>
<comment type="caution">
    <text evidence="15">The sequence shown here is derived from an EMBL/GenBank/DDBJ whole genome shotgun (WGS) entry which is preliminary data.</text>
</comment>
<organism evidence="15 16">
    <name type="scientific">Onychostoma macrolepis</name>
    <dbReference type="NCBI Taxonomy" id="369639"/>
    <lineage>
        <taxon>Eukaryota</taxon>
        <taxon>Metazoa</taxon>
        <taxon>Chordata</taxon>
        <taxon>Craniata</taxon>
        <taxon>Vertebrata</taxon>
        <taxon>Euteleostomi</taxon>
        <taxon>Actinopterygii</taxon>
        <taxon>Neopterygii</taxon>
        <taxon>Teleostei</taxon>
        <taxon>Ostariophysi</taxon>
        <taxon>Cypriniformes</taxon>
        <taxon>Cyprinidae</taxon>
        <taxon>Acrossocheilinae</taxon>
        <taxon>Onychostoma</taxon>
    </lineage>
</organism>
<reference evidence="15 16" key="1">
    <citation type="submission" date="2020-04" db="EMBL/GenBank/DDBJ databases">
        <title>Chromosome-level genome assembly of a cyprinid fish Onychostoma macrolepis by integration of Nanopore Sequencing, Bionano and Hi-C technology.</title>
        <authorList>
            <person name="Wang D."/>
        </authorList>
    </citation>
    <scope>NUCLEOTIDE SEQUENCE [LARGE SCALE GENOMIC DNA]</scope>
    <source>
        <strain evidence="15">SWU-2019</strain>
        <tissue evidence="15">Muscle</tissue>
    </source>
</reference>
<evidence type="ECO:0000256" key="3">
    <source>
        <dbReference type="ARBA" id="ARBA00022427"/>
    </source>
</evidence>
<name>A0A7J6DJC1_9TELE</name>
<comment type="subcellular location">
    <subcellularLocation>
        <location evidence="1">Cell junction</location>
        <location evidence="1">Tight junction</location>
    </subcellularLocation>
    <subcellularLocation>
        <location evidence="10">Endomembrane system</location>
        <topology evidence="10">Single-pass type I membrane protein</topology>
    </subcellularLocation>
</comment>
<dbReference type="InterPro" id="IPR051874">
    <property type="entry name" value="Ig-like_domain-LISCH7"/>
</dbReference>
<dbReference type="InterPro" id="IPR036179">
    <property type="entry name" value="Ig-like_dom_sf"/>
</dbReference>
<dbReference type="SUPFAM" id="SSF48726">
    <property type="entry name" value="Immunoglobulin"/>
    <property type="match status" value="1"/>
</dbReference>
<keyword evidence="5" id="KW-0965">Cell junction</keyword>
<evidence type="ECO:0000313" key="16">
    <source>
        <dbReference type="Proteomes" id="UP000579812"/>
    </source>
</evidence>
<accession>A0A7J6DJC1</accession>
<dbReference type="PROSITE" id="PS50835">
    <property type="entry name" value="IG_LIKE"/>
    <property type="match status" value="1"/>
</dbReference>
<feature type="chain" id="PRO_5029569060" description="Ig-like domain-containing protein" evidence="13">
    <location>
        <begin position="21"/>
        <end position="481"/>
    </location>
</feature>
<feature type="compositionally biased region" description="Basic and acidic residues" evidence="11">
    <location>
        <begin position="399"/>
        <end position="417"/>
    </location>
</feature>
<dbReference type="GO" id="GO:0005923">
    <property type="term" value="C:bicellular tight junction"/>
    <property type="evidence" value="ECO:0007669"/>
    <property type="project" value="UniProtKB-SubCell"/>
</dbReference>
<evidence type="ECO:0000256" key="9">
    <source>
        <dbReference type="ARBA" id="ARBA00023319"/>
    </source>
</evidence>
<evidence type="ECO:0000256" key="12">
    <source>
        <dbReference type="SAM" id="Phobius"/>
    </source>
</evidence>
<keyword evidence="9" id="KW-0393">Immunoglobulin domain</keyword>
<keyword evidence="4 12" id="KW-0812">Transmembrane</keyword>
<evidence type="ECO:0000256" key="1">
    <source>
        <dbReference type="ARBA" id="ARBA00004435"/>
    </source>
</evidence>
<dbReference type="Gene3D" id="2.60.40.10">
    <property type="entry name" value="Immunoglobulins"/>
    <property type="match status" value="1"/>
</dbReference>
<keyword evidence="13" id="KW-0732">Signal</keyword>
<keyword evidence="16" id="KW-1185">Reference proteome</keyword>
<evidence type="ECO:0000256" key="13">
    <source>
        <dbReference type="SAM" id="SignalP"/>
    </source>
</evidence>
<sequence>MRRMIVCALLLSLLASGIVCIQVSLSESEKRTTLFASVILRCDYSTSAQLQNVVVTWRYKSFCKDPVLDYYSTAYQSSLQLGRDPANDCVDSQRTIRTVAQKLGSNEAMLGNEYRDRKIYIQNKADLVIQEVMWWDNGMYFCSVEAPGDTAGDSDQEMKLIVYHWLTVLLIVFGALMLIILLCICCCQCCPQKCCCYVRCPCCPETCCCPAKLVMQHRMMKEAQKAMSPWMNGQPIYAPMSNHSSSYQMNPMLYAGSVSGKGGMTPVPLPPPHMAAMSPHGVPGNGSAHGTNQVLDYLEHQMQGMDVSSPQLQPSIPLQHLPPPPQHMPQRIPFSAGPPSMLSGLDDGPLSRRAPPGSRGAHSSGSYQRYPRPAVQRSYSQEDMLDTRSRPGAYRPRSRSREDLLADERRGPSRRDNYSPLPHRGSWSSAADEDSRRGGARGGGWNDYLPSYSEYEPGKKPTKRPERFSDKSSRSGTSIVI</sequence>
<protein>
    <recommendedName>
        <fullName evidence="14">Ig-like domain-containing protein</fullName>
    </recommendedName>
</protein>
<dbReference type="GO" id="GO:0005886">
    <property type="term" value="C:plasma membrane"/>
    <property type="evidence" value="ECO:0007669"/>
    <property type="project" value="TreeGrafter"/>
</dbReference>
<keyword evidence="3" id="KW-0796">Tight junction</keyword>
<evidence type="ECO:0000313" key="15">
    <source>
        <dbReference type="EMBL" id="KAF4119201.1"/>
    </source>
</evidence>
<evidence type="ECO:0000256" key="6">
    <source>
        <dbReference type="ARBA" id="ARBA00022989"/>
    </source>
</evidence>
<dbReference type="GO" id="GO:0070506">
    <property type="term" value="F:high-density lipoprotein particle receptor activity"/>
    <property type="evidence" value="ECO:0007669"/>
    <property type="project" value="TreeGrafter"/>
</dbReference>
<dbReference type="PANTHER" id="PTHR15923">
    <property type="entry name" value="TRANSMEMBRANE AND IMMUNOGLOBULIN DOMAIN-CONTAINING PROTEIN"/>
    <property type="match status" value="1"/>
</dbReference>
<comment type="similarity">
    <text evidence="2">Belongs to the immunoglobulin superfamily. LISCH7 family.</text>
</comment>
<dbReference type="Proteomes" id="UP000579812">
    <property type="component" value="Unassembled WGS sequence"/>
</dbReference>
<dbReference type="Pfam" id="PF05624">
    <property type="entry name" value="LSR"/>
    <property type="match status" value="1"/>
</dbReference>
<dbReference type="OrthoDB" id="9944507at2759"/>
<dbReference type="AlphaFoldDB" id="A0A7J6DJC1"/>
<feature type="transmembrane region" description="Helical" evidence="12">
    <location>
        <begin position="162"/>
        <end position="184"/>
    </location>
</feature>
<gene>
    <name evidence="15" type="ORF">G5714_001252</name>
</gene>
<evidence type="ECO:0000256" key="7">
    <source>
        <dbReference type="ARBA" id="ARBA00023136"/>
    </source>
</evidence>
<feature type="compositionally biased region" description="Low complexity" evidence="11">
    <location>
        <begin position="308"/>
        <end position="319"/>
    </location>
</feature>
<evidence type="ECO:0000256" key="2">
    <source>
        <dbReference type="ARBA" id="ARBA00009491"/>
    </source>
</evidence>
<feature type="domain" description="Ig-like" evidence="14">
    <location>
        <begin position="37"/>
        <end position="159"/>
    </location>
</feature>
<dbReference type="EMBL" id="JAAMOB010000001">
    <property type="protein sequence ID" value="KAF4119201.1"/>
    <property type="molecule type" value="Genomic_DNA"/>
</dbReference>
<proteinExistence type="inferred from homology"/>
<feature type="compositionally biased region" description="Basic and acidic residues" evidence="11">
    <location>
        <begin position="456"/>
        <end position="473"/>
    </location>
</feature>
<keyword evidence="6 12" id="KW-1133">Transmembrane helix</keyword>
<dbReference type="GO" id="GO:0012505">
    <property type="term" value="C:endomembrane system"/>
    <property type="evidence" value="ECO:0007669"/>
    <property type="project" value="UniProtKB-SubCell"/>
</dbReference>
<feature type="region of interest" description="Disordered" evidence="11">
    <location>
        <begin position="306"/>
        <end position="481"/>
    </location>
</feature>
<keyword evidence="8" id="KW-1015">Disulfide bond</keyword>
<evidence type="ECO:0000259" key="14">
    <source>
        <dbReference type="PROSITE" id="PS50835"/>
    </source>
</evidence>
<dbReference type="InterPro" id="IPR013783">
    <property type="entry name" value="Ig-like_fold"/>
</dbReference>
<dbReference type="InterPro" id="IPR007110">
    <property type="entry name" value="Ig-like_dom"/>
</dbReference>
<dbReference type="PANTHER" id="PTHR15923:SF3">
    <property type="entry name" value="IMMUNOGLOBULIN-LIKE DOMAIN-CONTAINING RECEPTOR 1"/>
    <property type="match status" value="1"/>
</dbReference>
<evidence type="ECO:0000256" key="10">
    <source>
        <dbReference type="ARBA" id="ARBA00046288"/>
    </source>
</evidence>
<feature type="signal peptide" evidence="13">
    <location>
        <begin position="1"/>
        <end position="20"/>
    </location>
</feature>
<evidence type="ECO:0000256" key="4">
    <source>
        <dbReference type="ARBA" id="ARBA00022692"/>
    </source>
</evidence>